<sequence length="116" mass="13364">MNSEDNKAGRSAATKVGGMRVPAHDHSVPVVRKEHDAKKTQNETEAEDEDERNLERLERFEYEKQTRLAAGERLSKWQENHPKNETINNFRQKENIHVNQPILHTHNKSGSAAQQN</sequence>
<gene>
    <name evidence="2" type="ORF">BG006_008001</name>
</gene>
<dbReference type="Proteomes" id="UP000696485">
    <property type="component" value="Unassembled WGS sequence"/>
</dbReference>
<protein>
    <submittedName>
        <fullName evidence="2">Uncharacterized protein</fullName>
    </submittedName>
</protein>
<organism evidence="2 3">
    <name type="scientific">Podila minutissima</name>
    <dbReference type="NCBI Taxonomy" id="64525"/>
    <lineage>
        <taxon>Eukaryota</taxon>
        <taxon>Fungi</taxon>
        <taxon>Fungi incertae sedis</taxon>
        <taxon>Mucoromycota</taxon>
        <taxon>Mortierellomycotina</taxon>
        <taxon>Mortierellomycetes</taxon>
        <taxon>Mortierellales</taxon>
        <taxon>Mortierellaceae</taxon>
        <taxon>Podila</taxon>
    </lineage>
</organism>
<reference evidence="2" key="1">
    <citation type="journal article" date="2020" name="Fungal Divers.">
        <title>Resolving the Mortierellaceae phylogeny through synthesis of multi-gene phylogenetics and phylogenomics.</title>
        <authorList>
            <person name="Vandepol N."/>
            <person name="Liber J."/>
            <person name="Desiro A."/>
            <person name="Na H."/>
            <person name="Kennedy M."/>
            <person name="Barry K."/>
            <person name="Grigoriev I.V."/>
            <person name="Miller A.N."/>
            <person name="O'Donnell K."/>
            <person name="Stajich J.E."/>
            <person name="Bonito G."/>
        </authorList>
    </citation>
    <scope>NUCLEOTIDE SEQUENCE</scope>
    <source>
        <strain evidence="2">NVP1</strain>
    </source>
</reference>
<comment type="caution">
    <text evidence="2">The sequence shown here is derived from an EMBL/GenBank/DDBJ whole genome shotgun (WGS) entry which is preliminary data.</text>
</comment>
<evidence type="ECO:0000313" key="2">
    <source>
        <dbReference type="EMBL" id="KAF9328890.1"/>
    </source>
</evidence>
<feature type="compositionally biased region" description="Basic and acidic residues" evidence="1">
    <location>
        <begin position="22"/>
        <end position="42"/>
    </location>
</feature>
<feature type="region of interest" description="Disordered" evidence="1">
    <location>
        <begin position="1"/>
        <end position="54"/>
    </location>
</feature>
<name>A0A9P5SGS1_9FUNG</name>
<dbReference type="EMBL" id="JAAAUY010000523">
    <property type="protein sequence ID" value="KAF9328890.1"/>
    <property type="molecule type" value="Genomic_DNA"/>
</dbReference>
<evidence type="ECO:0000313" key="3">
    <source>
        <dbReference type="Proteomes" id="UP000696485"/>
    </source>
</evidence>
<accession>A0A9P5SGS1</accession>
<proteinExistence type="predicted"/>
<dbReference type="AlphaFoldDB" id="A0A9P5SGS1"/>
<evidence type="ECO:0000256" key="1">
    <source>
        <dbReference type="SAM" id="MobiDB-lite"/>
    </source>
</evidence>
<keyword evidence="3" id="KW-1185">Reference proteome</keyword>